<keyword evidence="1" id="KW-0597">Phosphoprotein</keyword>
<dbReference type="SMART" id="SM00448">
    <property type="entry name" value="REC"/>
    <property type="match status" value="1"/>
</dbReference>
<dbReference type="Gene3D" id="3.40.50.2300">
    <property type="match status" value="1"/>
</dbReference>
<dbReference type="KEGG" id="fop:FNB79_13025"/>
<keyword evidence="5" id="KW-1185">Reference proteome</keyword>
<evidence type="ECO:0000313" key="5">
    <source>
        <dbReference type="Proteomes" id="UP000319209"/>
    </source>
</evidence>
<organism evidence="4 5">
    <name type="scientific">Formosa sediminum</name>
    <dbReference type="NCBI Taxonomy" id="2594004"/>
    <lineage>
        <taxon>Bacteria</taxon>
        <taxon>Pseudomonadati</taxon>
        <taxon>Bacteroidota</taxon>
        <taxon>Flavobacteriia</taxon>
        <taxon>Flavobacteriales</taxon>
        <taxon>Flavobacteriaceae</taxon>
        <taxon>Formosa</taxon>
    </lineage>
</organism>
<dbReference type="PANTHER" id="PTHR37299">
    <property type="entry name" value="TRANSCRIPTIONAL REGULATOR-RELATED"/>
    <property type="match status" value="1"/>
</dbReference>
<dbReference type="InterPro" id="IPR011006">
    <property type="entry name" value="CheY-like_superfamily"/>
</dbReference>
<dbReference type="PANTHER" id="PTHR37299:SF1">
    <property type="entry name" value="STAGE 0 SPORULATION PROTEIN A HOMOLOG"/>
    <property type="match status" value="1"/>
</dbReference>
<dbReference type="EMBL" id="CP041637">
    <property type="protein sequence ID" value="QDO94849.1"/>
    <property type="molecule type" value="Genomic_DNA"/>
</dbReference>
<dbReference type="Proteomes" id="UP000319209">
    <property type="component" value="Chromosome"/>
</dbReference>
<evidence type="ECO:0000313" key="4">
    <source>
        <dbReference type="EMBL" id="QDO94849.1"/>
    </source>
</evidence>
<dbReference type="GO" id="GO:0003677">
    <property type="term" value="F:DNA binding"/>
    <property type="evidence" value="ECO:0007669"/>
    <property type="project" value="InterPro"/>
</dbReference>
<dbReference type="Pfam" id="PF04397">
    <property type="entry name" value="LytTR"/>
    <property type="match status" value="1"/>
</dbReference>
<dbReference type="SUPFAM" id="SSF52172">
    <property type="entry name" value="CheY-like"/>
    <property type="match status" value="1"/>
</dbReference>
<evidence type="ECO:0000259" key="2">
    <source>
        <dbReference type="PROSITE" id="PS50110"/>
    </source>
</evidence>
<sequence length="246" mass="28132">MKCIIIDDEPLAIDIVESYLNQIGGVDIIAKCTNPLEAITQLNKQHVDLVFLDIEMPNLSGIDLVKSIENLPQFIFTTAYPQYALDGFNLNATDYLVKPIPFHRFIKAVARAKEKFELLNLKPSQTQSSPIIEQSITKPENDFIFVKSEYENIKIKTDEITYIQGLKDYIKIHLEGSNKAVITLMSFKDMLEKLPRNNHFLRVHKSFIVNVNAIKALQKTKIVLQNDMRIPIGETFKKDVLERLGV</sequence>
<dbReference type="PROSITE" id="PS50110">
    <property type="entry name" value="RESPONSE_REGULATORY"/>
    <property type="match status" value="1"/>
</dbReference>
<feature type="domain" description="Response regulatory" evidence="2">
    <location>
        <begin position="2"/>
        <end position="113"/>
    </location>
</feature>
<dbReference type="PROSITE" id="PS50930">
    <property type="entry name" value="HTH_LYTTR"/>
    <property type="match status" value="1"/>
</dbReference>
<dbReference type="InterPro" id="IPR046947">
    <property type="entry name" value="LytR-like"/>
</dbReference>
<proteinExistence type="predicted"/>
<dbReference type="AlphaFoldDB" id="A0A516GTJ6"/>
<dbReference type="InterPro" id="IPR001789">
    <property type="entry name" value="Sig_transdc_resp-reg_receiver"/>
</dbReference>
<feature type="domain" description="HTH LytTR-type" evidence="3">
    <location>
        <begin position="144"/>
        <end position="246"/>
    </location>
</feature>
<dbReference type="InterPro" id="IPR007492">
    <property type="entry name" value="LytTR_DNA-bd_dom"/>
</dbReference>
<protein>
    <submittedName>
        <fullName evidence="4">Response regulator</fullName>
    </submittedName>
</protein>
<dbReference type="RefSeq" id="WP_143381724.1">
    <property type="nucleotide sequence ID" value="NZ_CP041637.1"/>
</dbReference>
<dbReference type="Gene3D" id="2.40.50.1020">
    <property type="entry name" value="LytTr DNA-binding domain"/>
    <property type="match status" value="1"/>
</dbReference>
<name>A0A516GTJ6_9FLAO</name>
<dbReference type="GO" id="GO:0000156">
    <property type="term" value="F:phosphorelay response regulator activity"/>
    <property type="evidence" value="ECO:0007669"/>
    <property type="project" value="InterPro"/>
</dbReference>
<evidence type="ECO:0000256" key="1">
    <source>
        <dbReference type="PROSITE-ProRule" id="PRU00169"/>
    </source>
</evidence>
<dbReference type="Pfam" id="PF00072">
    <property type="entry name" value="Response_reg"/>
    <property type="match status" value="1"/>
</dbReference>
<gene>
    <name evidence="4" type="ORF">FNB79_13025</name>
</gene>
<dbReference type="SMART" id="SM00850">
    <property type="entry name" value="LytTR"/>
    <property type="match status" value="1"/>
</dbReference>
<dbReference type="OrthoDB" id="2168082at2"/>
<accession>A0A516GTJ6</accession>
<reference evidence="4 5" key="1">
    <citation type="submission" date="2019-07" db="EMBL/GenBank/DDBJ databases">
        <title>Genome sequencing for Formosa sp. PS13.</title>
        <authorList>
            <person name="Park S.-J."/>
        </authorList>
    </citation>
    <scope>NUCLEOTIDE SEQUENCE [LARGE SCALE GENOMIC DNA]</scope>
    <source>
        <strain evidence="4 5">PS13</strain>
    </source>
</reference>
<feature type="modified residue" description="4-aspartylphosphate" evidence="1">
    <location>
        <position position="53"/>
    </location>
</feature>
<evidence type="ECO:0000259" key="3">
    <source>
        <dbReference type="PROSITE" id="PS50930"/>
    </source>
</evidence>